<gene>
    <name evidence="9" type="ORF">IAA37_06990</name>
</gene>
<feature type="domain" description="ABC3 transporter permease C-terminal" evidence="8">
    <location>
        <begin position="282"/>
        <end position="411"/>
    </location>
</feature>
<feature type="transmembrane region" description="Helical" evidence="7">
    <location>
        <begin position="835"/>
        <end position="859"/>
    </location>
</feature>
<comment type="subcellular location">
    <subcellularLocation>
        <location evidence="1">Cell membrane</location>
        <topology evidence="1">Multi-pass membrane protein</topology>
    </subcellularLocation>
</comment>
<dbReference type="Pfam" id="PF02687">
    <property type="entry name" value="FtsX"/>
    <property type="match status" value="2"/>
</dbReference>
<dbReference type="GO" id="GO:0022857">
    <property type="term" value="F:transmembrane transporter activity"/>
    <property type="evidence" value="ECO:0007669"/>
    <property type="project" value="TreeGrafter"/>
</dbReference>
<dbReference type="GO" id="GO:0005886">
    <property type="term" value="C:plasma membrane"/>
    <property type="evidence" value="ECO:0007669"/>
    <property type="project" value="UniProtKB-SubCell"/>
</dbReference>
<reference evidence="9" key="1">
    <citation type="journal article" date="2021" name="PeerJ">
        <title>Extensive microbial diversity within the chicken gut microbiome revealed by metagenomics and culture.</title>
        <authorList>
            <person name="Gilroy R."/>
            <person name="Ravi A."/>
            <person name="Getino M."/>
            <person name="Pursley I."/>
            <person name="Horton D.L."/>
            <person name="Alikhan N.F."/>
            <person name="Baker D."/>
            <person name="Gharbi K."/>
            <person name="Hall N."/>
            <person name="Watson M."/>
            <person name="Adriaenssens E.M."/>
            <person name="Foster-Nyarko E."/>
            <person name="Jarju S."/>
            <person name="Secka A."/>
            <person name="Antonio M."/>
            <person name="Oren A."/>
            <person name="Chaudhuri R.R."/>
            <person name="La Ragione R."/>
            <person name="Hildebrand F."/>
            <person name="Pallen M.J."/>
        </authorList>
    </citation>
    <scope>NUCLEOTIDE SEQUENCE</scope>
    <source>
        <strain evidence="9">CHK188-16595</strain>
    </source>
</reference>
<feature type="transmembrane region" description="Helical" evidence="7">
    <location>
        <begin position="20"/>
        <end position="44"/>
    </location>
</feature>
<evidence type="ECO:0000256" key="5">
    <source>
        <dbReference type="ARBA" id="ARBA00023136"/>
    </source>
</evidence>
<keyword evidence="2" id="KW-1003">Cell membrane</keyword>
<dbReference type="InterPro" id="IPR050250">
    <property type="entry name" value="Macrolide_Exporter_MacB"/>
</dbReference>
<feature type="domain" description="ABC3 transporter permease C-terminal" evidence="8">
    <location>
        <begin position="752"/>
        <end position="866"/>
    </location>
</feature>
<feature type="transmembrane region" description="Helical" evidence="7">
    <location>
        <begin position="332"/>
        <end position="357"/>
    </location>
</feature>
<reference evidence="9" key="2">
    <citation type="submission" date="2021-04" db="EMBL/GenBank/DDBJ databases">
        <authorList>
            <person name="Gilroy R."/>
        </authorList>
    </citation>
    <scope>NUCLEOTIDE SEQUENCE</scope>
    <source>
        <strain evidence="9">CHK188-16595</strain>
    </source>
</reference>
<sequence>MSIIQKLTLAHLKKNKGRTVVTILGICVSVAMITAVFVSIASFMNYIADVTYYSGGHWDAQVVNVTTDELSKLESQNTVSKVGEIAQLGSESSGFMIDYGVSPRTSVGSVYAADSVGLSQTVTTEIDGAMPKNYDEILVEKEFIESNELDWQVGDTVTIPVGTRQYESEGSVLDVTGNYVAGESFTINDIKEYRIAGIVDNNFPTRGYKILRLAEPEELNGATAYIQLTDVNMKSTADIQQIMTACGIDSSRYRINQEYLGGNFSFAADGAFALTIIPMCLVILAVIMIASIALIYNAFGMSLSERTRYLGMLASVGATKSQKSSSVYFEGFLLGLVGIPVGIGAGILGIFITLKAVGKRIQESGMINGGENIEMNVVVPLWVILGIILVSALTIFISAMIPAKKASSVTPIDALRQTNEIKLESKKLRSSKLIRLIFGYEGELANKNLKRNGRKSRMITASIALSIILFLSVNSFCNMFVKANDLQNDMPYQVTVTAGGEEDYNKLVEETQNINGVNAVYSTTSSILFYGGDTPQDNLYTNQDVANKENLTSSYSKLFEDTCAYMNFINDEDFNALCEENGIDYHPYYSVINGNDSQVKALLMNNVSHDNSTGKVFTDNIIGKAFYYDATDENGNVLPNSENKNIKAVVTDFVDYDADNYLCNLNGATMISLYIPLSMYISYCNNAYFSNYGEPPILQMGIETDDAEQTCDEIGKIIDQNSMSGITYINLTESMETMNTVIFVLQVFTYGFVALITLIAVANIINTVSTGIDLRRKEFAMYKSVGITPAGFNKMICLESLFYGLKALLFGIPISILISFGMYICLQSSNIPFTINIPLFLLVVAAVFLIVGASMFYAVSKLKHDSIVETLKEDIC</sequence>
<dbReference type="PANTHER" id="PTHR30572:SF4">
    <property type="entry name" value="ABC TRANSPORTER PERMEASE YTRF"/>
    <property type="match status" value="1"/>
</dbReference>
<keyword evidence="4 7" id="KW-1133">Transmembrane helix</keyword>
<feature type="transmembrane region" description="Helical" evidence="7">
    <location>
        <begin position="741"/>
        <end position="765"/>
    </location>
</feature>
<feature type="transmembrane region" description="Helical" evidence="7">
    <location>
        <begin position="459"/>
        <end position="481"/>
    </location>
</feature>
<accession>A0A9D2MJT3</accession>
<organism evidence="9 10">
    <name type="scientific">Candidatus Eubacterium faecale</name>
    <dbReference type="NCBI Taxonomy" id="2838568"/>
    <lineage>
        <taxon>Bacteria</taxon>
        <taxon>Bacillati</taxon>
        <taxon>Bacillota</taxon>
        <taxon>Clostridia</taxon>
        <taxon>Eubacteriales</taxon>
        <taxon>Eubacteriaceae</taxon>
        <taxon>Eubacterium</taxon>
    </lineage>
</organism>
<comment type="caution">
    <text evidence="9">The sequence shown here is derived from an EMBL/GenBank/DDBJ whole genome shotgun (WGS) entry which is preliminary data.</text>
</comment>
<evidence type="ECO:0000256" key="1">
    <source>
        <dbReference type="ARBA" id="ARBA00004651"/>
    </source>
</evidence>
<evidence type="ECO:0000259" key="8">
    <source>
        <dbReference type="Pfam" id="PF02687"/>
    </source>
</evidence>
<feature type="transmembrane region" description="Helical" evidence="7">
    <location>
        <begin position="272"/>
        <end position="299"/>
    </location>
</feature>
<protein>
    <submittedName>
        <fullName evidence="9">ABC transporter permease</fullName>
    </submittedName>
</protein>
<dbReference type="InterPro" id="IPR003838">
    <property type="entry name" value="ABC3_permease_C"/>
</dbReference>
<feature type="transmembrane region" description="Helical" evidence="7">
    <location>
        <begin position="801"/>
        <end position="823"/>
    </location>
</feature>
<keyword evidence="3 7" id="KW-0812">Transmembrane</keyword>
<evidence type="ECO:0000256" key="7">
    <source>
        <dbReference type="SAM" id="Phobius"/>
    </source>
</evidence>
<feature type="transmembrane region" description="Helical" evidence="7">
    <location>
        <begin position="377"/>
        <end position="401"/>
    </location>
</feature>
<evidence type="ECO:0000256" key="3">
    <source>
        <dbReference type="ARBA" id="ARBA00022692"/>
    </source>
</evidence>
<name>A0A9D2MJT3_9FIRM</name>
<evidence type="ECO:0000256" key="6">
    <source>
        <dbReference type="ARBA" id="ARBA00038076"/>
    </source>
</evidence>
<dbReference type="PANTHER" id="PTHR30572">
    <property type="entry name" value="MEMBRANE COMPONENT OF TRANSPORTER-RELATED"/>
    <property type="match status" value="1"/>
</dbReference>
<keyword evidence="5 7" id="KW-0472">Membrane</keyword>
<dbReference type="Proteomes" id="UP000823877">
    <property type="component" value="Unassembled WGS sequence"/>
</dbReference>
<proteinExistence type="inferred from homology"/>
<evidence type="ECO:0000256" key="4">
    <source>
        <dbReference type="ARBA" id="ARBA00022989"/>
    </source>
</evidence>
<comment type="similarity">
    <text evidence="6">Belongs to the ABC-4 integral membrane protein family.</text>
</comment>
<dbReference type="AlphaFoldDB" id="A0A9D2MJT3"/>
<evidence type="ECO:0000313" key="9">
    <source>
        <dbReference type="EMBL" id="HJB75398.1"/>
    </source>
</evidence>
<evidence type="ECO:0000256" key="2">
    <source>
        <dbReference type="ARBA" id="ARBA00022475"/>
    </source>
</evidence>
<dbReference type="EMBL" id="DWXN01000012">
    <property type="protein sequence ID" value="HJB75398.1"/>
    <property type="molecule type" value="Genomic_DNA"/>
</dbReference>
<evidence type="ECO:0000313" key="10">
    <source>
        <dbReference type="Proteomes" id="UP000823877"/>
    </source>
</evidence>